<dbReference type="InterPro" id="IPR003710">
    <property type="entry name" value="ApbA"/>
</dbReference>
<evidence type="ECO:0000256" key="3">
    <source>
        <dbReference type="ARBA" id="ARBA00023002"/>
    </source>
</evidence>
<name>A0A7X2T2H5_9FIRM</name>
<keyword evidence="2 4" id="KW-0521">NADP</keyword>
<evidence type="ECO:0000256" key="1">
    <source>
        <dbReference type="ARBA" id="ARBA00007870"/>
    </source>
</evidence>
<dbReference type="Pfam" id="PF08546">
    <property type="entry name" value="ApbA_C"/>
    <property type="match status" value="1"/>
</dbReference>
<dbReference type="NCBIfam" id="TIGR00745">
    <property type="entry name" value="apbA_panE"/>
    <property type="match status" value="1"/>
</dbReference>
<dbReference type="Proteomes" id="UP000470082">
    <property type="component" value="Unassembled WGS sequence"/>
</dbReference>
<dbReference type="RefSeq" id="WP_154458989.1">
    <property type="nucleotide sequence ID" value="NZ_JAXEST010000024.1"/>
</dbReference>
<dbReference type="GO" id="GO:0005737">
    <property type="term" value="C:cytoplasm"/>
    <property type="evidence" value="ECO:0007669"/>
    <property type="project" value="TreeGrafter"/>
</dbReference>
<keyword evidence="8" id="KW-1185">Reference proteome</keyword>
<dbReference type="PANTHER" id="PTHR21708:SF26">
    <property type="entry name" value="2-DEHYDROPANTOATE 2-REDUCTASE"/>
    <property type="match status" value="1"/>
</dbReference>
<dbReference type="Gene3D" id="1.10.1040.10">
    <property type="entry name" value="N-(1-d-carboxylethyl)-l-norvaline Dehydrogenase, domain 2"/>
    <property type="match status" value="1"/>
</dbReference>
<dbReference type="InterPro" id="IPR008927">
    <property type="entry name" value="6-PGluconate_DH-like_C_sf"/>
</dbReference>
<feature type="domain" description="Ketopantoate reductase C-terminal" evidence="6">
    <location>
        <begin position="177"/>
        <end position="299"/>
    </location>
</feature>
<dbReference type="Gene3D" id="3.40.50.720">
    <property type="entry name" value="NAD(P)-binding Rossmann-like Domain"/>
    <property type="match status" value="1"/>
</dbReference>
<dbReference type="PANTHER" id="PTHR21708">
    <property type="entry name" value="PROBABLE 2-DEHYDROPANTOATE 2-REDUCTASE"/>
    <property type="match status" value="1"/>
</dbReference>
<comment type="function">
    <text evidence="4">Catalyzes the NADPH-dependent reduction of ketopantoate into pantoic acid.</text>
</comment>
<dbReference type="EMBL" id="VUMM01000001">
    <property type="protein sequence ID" value="MSS00514.1"/>
    <property type="molecule type" value="Genomic_DNA"/>
</dbReference>
<evidence type="ECO:0000256" key="2">
    <source>
        <dbReference type="ARBA" id="ARBA00022857"/>
    </source>
</evidence>
<comment type="caution">
    <text evidence="7">The sequence shown here is derived from an EMBL/GenBank/DDBJ whole genome shotgun (WGS) entry which is preliminary data.</text>
</comment>
<dbReference type="InterPro" id="IPR013332">
    <property type="entry name" value="KPR_N"/>
</dbReference>
<keyword evidence="4" id="KW-0566">Pantothenate biosynthesis</keyword>
<comment type="similarity">
    <text evidence="1 4">Belongs to the ketopantoate reductase family.</text>
</comment>
<evidence type="ECO:0000256" key="4">
    <source>
        <dbReference type="RuleBase" id="RU362068"/>
    </source>
</evidence>
<evidence type="ECO:0000259" key="5">
    <source>
        <dbReference type="Pfam" id="PF02558"/>
    </source>
</evidence>
<proteinExistence type="inferred from homology"/>
<dbReference type="Pfam" id="PF02558">
    <property type="entry name" value="ApbA"/>
    <property type="match status" value="1"/>
</dbReference>
<keyword evidence="3 4" id="KW-0560">Oxidoreductase</keyword>
<evidence type="ECO:0000259" key="6">
    <source>
        <dbReference type="Pfam" id="PF08546"/>
    </source>
</evidence>
<dbReference type="InterPro" id="IPR051402">
    <property type="entry name" value="KPR-Related"/>
</dbReference>
<feature type="domain" description="Ketopantoate reductase N-terminal" evidence="5">
    <location>
        <begin position="6"/>
        <end position="146"/>
    </location>
</feature>
<reference evidence="7 8" key="1">
    <citation type="submission" date="2019-08" db="EMBL/GenBank/DDBJ databases">
        <title>In-depth cultivation of the pig gut microbiome towards novel bacterial diversity and tailored functional studies.</title>
        <authorList>
            <person name="Wylensek D."/>
            <person name="Hitch T.C.A."/>
            <person name="Clavel T."/>
        </authorList>
    </citation>
    <scope>NUCLEOTIDE SEQUENCE [LARGE SCALE GENOMIC DNA]</scope>
    <source>
        <strain evidence="7 8">LKV-178-WT-2G</strain>
    </source>
</reference>
<organism evidence="7 8">
    <name type="scientific">Floccifex porci</name>
    <dbReference type="NCBI Taxonomy" id="2606629"/>
    <lineage>
        <taxon>Bacteria</taxon>
        <taxon>Bacillati</taxon>
        <taxon>Bacillota</taxon>
        <taxon>Erysipelotrichia</taxon>
        <taxon>Erysipelotrichales</taxon>
        <taxon>Erysipelotrichaceae</taxon>
        <taxon>Floccifex</taxon>
    </lineage>
</organism>
<dbReference type="EC" id="1.1.1.169" evidence="4"/>
<gene>
    <name evidence="7" type="ORF">FYJ50_00030</name>
</gene>
<dbReference type="GO" id="GO:0008677">
    <property type="term" value="F:2-dehydropantoate 2-reductase activity"/>
    <property type="evidence" value="ECO:0007669"/>
    <property type="project" value="UniProtKB-EC"/>
</dbReference>
<protein>
    <recommendedName>
        <fullName evidence="4">2-dehydropantoate 2-reductase</fullName>
        <ecNumber evidence="4">1.1.1.169</ecNumber>
    </recommendedName>
    <alternativeName>
        <fullName evidence="4">Ketopantoate reductase</fullName>
    </alternativeName>
</protein>
<dbReference type="InterPro" id="IPR036291">
    <property type="entry name" value="NAD(P)-bd_dom_sf"/>
</dbReference>
<dbReference type="GO" id="GO:0015940">
    <property type="term" value="P:pantothenate biosynthetic process"/>
    <property type="evidence" value="ECO:0007669"/>
    <property type="project" value="UniProtKB-UniPathway"/>
</dbReference>
<dbReference type="AlphaFoldDB" id="A0A7X2T2H5"/>
<evidence type="ECO:0000313" key="8">
    <source>
        <dbReference type="Proteomes" id="UP000470082"/>
    </source>
</evidence>
<comment type="catalytic activity">
    <reaction evidence="4">
        <text>(R)-pantoate + NADP(+) = 2-dehydropantoate + NADPH + H(+)</text>
        <dbReference type="Rhea" id="RHEA:16233"/>
        <dbReference type="ChEBI" id="CHEBI:11561"/>
        <dbReference type="ChEBI" id="CHEBI:15378"/>
        <dbReference type="ChEBI" id="CHEBI:15980"/>
        <dbReference type="ChEBI" id="CHEBI:57783"/>
        <dbReference type="ChEBI" id="CHEBI:58349"/>
        <dbReference type="EC" id="1.1.1.169"/>
    </reaction>
</comment>
<accession>A0A7X2T2H5</accession>
<sequence length="303" mass="34855">MIHSVGLIGRGAIGVLYGKLMERFLSKEDLVYIVDEKRKQYYLDNPLICNGKQTDFHYVSTIDEFKKVDLIFISTKYSGLKDAIKLMKPFLKEDTIIVSCLNGISSETILREQFPEHKVIRTIVQGMDSTYLNNEVTFTVLGELLFGEEFVQEKQACDLLEEFYQRVQIPYRRCEDIVFDQWNKLMFNCGINQTCAAYYSTYGGCKVDGVLRDIFIQAMKEVKEVANAYGISLSNENIENWKVVLSQLTDEGMPSMRQDIISHRKTEKELFSGTILPLAKQKGISCKTLQNLYDSITKIENQF</sequence>
<dbReference type="SUPFAM" id="SSF48179">
    <property type="entry name" value="6-phosphogluconate dehydrogenase C-terminal domain-like"/>
    <property type="match status" value="1"/>
</dbReference>
<dbReference type="InterPro" id="IPR013752">
    <property type="entry name" value="KPA_reductase"/>
</dbReference>
<dbReference type="SUPFAM" id="SSF51735">
    <property type="entry name" value="NAD(P)-binding Rossmann-fold domains"/>
    <property type="match status" value="1"/>
</dbReference>
<evidence type="ECO:0000313" key="7">
    <source>
        <dbReference type="EMBL" id="MSS00514.1"/>
    </source>
</evidence>
<dbReference type="UniPathway" id="UPA00028">
    <property type="reaction ID" value="UER00004"/>
</dbReference>
<dbReference type="InterPro" id="IPR013328">
    <property type="entry name" value="6PGD_dom2"/>
</dbReference>
<comment type="pathway">
    <text evidence="4">Cofactor biosynthesis; (R)-pantothenate biosynthesis; (R)-pantoate from 3-methyl-2-oxobutanoate: step 2/2.</text>
</comment>